<name>A0AA36GUL1_CYLNA</name>
<proteinExistence type="predicted"/>
<dbReference type="EMBL" id="CATQJL010000223">
    <property type="protein sequence ID" value="CAJ0598573.1"/>
    <property type="molecule type" value="Genomic_DNA"/>
</dbReference>
<dbReference type="AlphaFoldDB" id="A0AA36GUL1"/>
<dbReference type="Pfam" id="PF04155">
    <property type="entry name" value="Ground-like"/>
    <property type="match status" value="1"/>
</dbReference>
<sequence>MILPLILLVACNTSSAFLFGSSKSACSCPCEIIACPIYPTCPPVQNCPEQKSDCCPTCECQKKERVKRNAAVLSHGVYAVNSTVVSHGREQLWTRKKRDVHDEVVKIDANCNNEDLRSIIIENIDRITSLSKRRIQTEAEKRLGGRYNVICARGDFSYITNTEQYCQQTVGDVTCYAFKQLSDAIRARLA</sequence>
<feature type="signal peptide" evidence="1">
    <location>
        <begin position="1"/>
        <end position="16"/>
    </location>
</feature>
<feature type="domain" description="Ground-like" evidence="2">
    <location>
        <begin position="108"/>
        <end position="178"/>
    </location>
</feature>
<organism evidence="3 4">
    <name type="scientific">Cylicocyclus nassatus</name>
    <name type="common">Nematode worm</name>
    <dbReference type="NCBI Taxonomy" id="53992"/>
    <lineage>
        <taxon>Eukaryota</taxon>
        <taxon>Metazoa</taxon>
        <taxon>Ecdysozoa</taxon>
        <taxon>Nematoda</taxon>
        <taxon>Chromadorea</taxon>
        <taxon>Rhabditida</taxon>
        <taxon>Rhabditina</taxon>
        <taxon>Rhabditomorpha</taxon>
        <taxon>Strongyloidea</taxon>
        <taxon>Strongylidae</taxon>
        <taxon>Cylicocyclus</taxon>
    </lineage>
</organism>
<evidence type="ECO:0000313" key="4">
    <source>
        <dbReference type="Proteomes" id="UP001176961"/>
    </source>
</evidence>
<evidence type="ECO:0000259" key="2">
    <source>
        <dbReference type="Pfam" id="PF04155"/>
    </source>
</evidence>
<evidence type="ECO:0000313" key="3">
    <source>
        <dbReference type="EMBL" id="CAJ0598573.1"/>
    </source>
</evidence>
<dbReference type="InterPro" id="IPR007284">
    <property type="entry name" value="Ground-like_dom"/>
</dbReference>
<feature type="chain" id="PRO_5041463051" description="Ground-like domain-containing protein" evidence="1">
    <location>
        <begin position="17"/>
        <end position="190"/>
    </location>
</feature>
<reference evidence="3" key="1">
    <citation type="submission" date="2023-07" db="EMBL/GenBank/DDBJ databases">
        <authorList>
            <consortium name="CYATHOMIX"/>
        </authorList>
    </citation>
    <scope>NUCLEOTIDE SEQUENCE</scope>
    <source>
        <strain evidence="3">N/A</strain>
    </source>
</reference>
<dbReference type="Proteomes" id="UP001176961">
    <property type="component" value="Unassembled WGS sequence"/>
</dbReference>
<comment type="caution">
    <text evidence="3">The sequence shown here is derived from an EMBL/GenBank/DDBJ whole genome shotgun (WGS) entry which is preliminary data.</text>
</comment>
<keyword evidence="4" id="KW-1185">Reference proteome</keyword>
<keyword evidence="1" id="KW-0732">Signal</keyword>
<gene>
    <name evidence="3" type="ORF">CYNAS_LOCUS10556</name>
</gene>
<protein>
    <recommendedName>
        <fullName evidence="2">Ground-like domain-containing protein</fullName>
    </recommendedName>
</protein>
<accession>A0AA36GUL1</accession>
<evidence type="ECO:0000256" key="1">
    <source>
        <dbReference type="SAM" id="SignalP"/>
    </source>
</evidence>